<evidence type="ECO:0000256" key="4">
    <source>
        <dbReference type="ARBA" id="ARBA00020295"/>
    </source>
</evidence>
<dbReference type="EMBL" id="CADCWP010000090">
    <property type="protein sequence ID" value="CAA9567898.1"/>
    <property type="molecule type" value="Genomic_DNA"/>
</dbReference>
<evidence type="ECO:0000256" key="6">
    <source>
        <dbReference type="ARBA" id="ARBA00022679"/>
    </source>
</evidence>
<protein>
    <recommendedName>
        <fullName evidence="4 10">4-alpha-glucanotransferase</fullName>
        <ecNumber evidence="3 10">2.4.1.25</ecNumber>
    </recommendedName>
    <alternativeName>
        <fullName evidence="8 10">Amylomaltase</fullName>
    </alternativeName>
    <alternativeName>
        <fullName evidence="9 10">Disproportionating enzyme</fullName>
    </alternativeName>
</protein>
<evidence type="ECO:0000256" key="7">
    <source>
        <dbReference type="ARBA" id="ARBA00023277"/>
    </source>
</evidence>
<dbReference type="AlphaFoldDB" id="A0A6J4V612"/>
<dbReference type="InterPro" id="IPR017853">
    <property type="entry name" value="GH"/>
</dbReference>
<dbReference type="GO" id="GO:0004134">
    <property type="term" value="F:4-alpha-glucanotransferase activity"/>
    <property type="evidence" value="ECO:0007669"/>
    <property type="project" value="UniProtKB-EC"/>
</dbReference>
<dbReference type="NCBIfam" id="NF011080">
    <property type="entry name" value="PRK14508.1-3"/>
    <property type="match status" value="1"/>
</dbReference>
<keyword evidence="7 10" id="KW-0119">Carbohydrate metabolism</keyword>
<dbReference type="Gene3D" id="3.20.20.80">
    <property type="entry name" value="Glycosidases"/>
    <property type="match status" value="1"/>
</dbReference>
<name>A0A6J4V612_9DEIN</name>
<dbReference type="GO" id="GO:0005975">
    <property type="term" value="P:carbohydrate metabolic process"/>
    <property type="evidence" value="ECO:0007669"/>
    <property type="project" value="InterPro"/>
</dbReference>
<evidence type="ECO:0000256" key="2">
    <source>
        <dbReference type="ARBA" id="ARBA00005684"/>
    </source>
</evidence>
<dbReference type="SUPFAM" id="SSF51445">
    <property type="entry name" value="(Trans)glycosidases"/>
    <property type="match status" value="1"/>
</dbReference>
<sequence length="516" mass="57507">MDRAAGVILHPTSLPGGHGVGDLGAHAYAWVDFLAAAKQRLWQVLPLGPTGYGDSPYQSFSAFAGNPNLISLDKLVAEGLLEPSDLENAPSNDGRIDYGAVIPFKEAALGRAFGTFQTGATAEQKDEFGRFCDAQAYWLDDYALFMALKEACEGQAWNAWDEPLRTRDGGALQMFERENAESILRRKVWQWFFYRQWLALKAYANGKDIQIVGDIPIFIAFDSADAWANPELYYFDEKGNPEVVAGVPPDYFSATGQRWGNPIYRWSEMQNRDFAWWVSRFRSSLDFYDLIRVDHFRGFESYWEIPADKPTAEEGRWVKGPGQALFDALKKDLGELPIIAEDLGVITPEVESLRDANGLPGMKVLQFAFAGGGADPYLPHNYAENCVVYTGTHDNDTTQGWFDKAPEPERDFVRRYLARDDHAIVWELIRLAYGSVARYAVVPLQDVLQLGSDARMNTPGEAGGNWGWRFSEGQLGSWLAPALAEMAELYNRVPGAGAADTPYRQSVTETGVEEAT</sequence>
<organism evidence="11">
    <name type="scientific">uncultured Truepera sp</name>
    <dbReference type="NCBI Taxonomy" id="543023"/>
    <lineage>
        <taxon>Bacteria</taxon>
        <taxon>Thermotogati</taxon>
        <taxon>Deinococcota</taxon>
        <taxon>Deinococci</taxon>
        <taxon>Trueperales</taxon>
        <taxon>Trueperaceae</taxon>
        <taxon>Truepera</taxon>
        <taxon>environmental samples</taxon>
    </lineage>
</organism>
<evidence type="ECO:0000256" key="3">
    <source>
        <dbReference type="ARBA" id="ARBA00012560"/>
    </source>
</evidence>
<dbReference type="NCBIfam" id="TIGR00217">
    <property type="entry name" value="malQ"/>
    <property type="match status" value="1"/>
</dbReference>
<dbReference type="EC" id="2.4.1.25" evidence="3 10"/>
<reference evidence="11" key="1">
    <citation type="submission" date="2020-02" db="EMBL/GenBank/DDBJ databases">
        <authorList>
            <person name="Meier V. D."/>
        </authorList>
    </citation>
    <scope>NUCLEOTIDE SEQUENCE</scope>
    <source>
        <strain evidence="11">AVDCRST_MAG86</strain>
    </source>
</reference>
<dbReference type="Pfam" id="PF02446">
    <property type="entry name" value="Glyco_hydro_77"/>
    <property type="match status" value="1"/>
</dbReference>
<dbReference type="NCBIfam" id="NF011079">
    <property type="entry name" value="PRK14508.1-2"/>
    <property type="match status" value="1"/>
</dbReference>
<dbReference type="InterPro" id="IPR003385">
    <property type="entry name" value="Glyco_hydro_77"/>
</dbReference>
<dbReference type="PANTHER" id="PTHR32438:SF5">
    <property type="entry name" value="4-ALPHA-GLUCANOTRANSFERASE DPE1, CHLOROPLASTIC_AMYLOPLASTIC"/>
    <property type="match status" value="1"/>
</dbReference>
<evidence type="ECO:0000256" key="9">
    <source>
        <dbReference type="ARBA" id="ARBA00031501"/>
    </source>
</evidence>
<evidence type="ECO:0000313" key="11">
    <source>
        <dbReference type="EMBL" id="CAA9567898.1"/>
    </source>
</evidence>
<dbReference type="PANTHER" id="PTHR32438">
    <property type="entry name" value="4-ALPHA-GLUCANOTRANSFERASE DPE1, CHLOROPLASTIC/AMYLOPLASTIC"/>
    <property type="match status" value="1"/>
</dbReference>
<evidence type="ECO:0000256" key="10">
    <source>
        <dbReference type="RuleBase" id="RU361207"/>
    </source>
</evidence>
<evidence type="ECO:0000256" key="1">
    <source>
        <dbReference type="ARBA" id="ARBA00000439"/>
    </source>
</evidence>
<proteinExistence type="inferred from homology"/>
<comment type="catalytic activity">
    <reaction evidence="1 10">
        <text>Transfers a segment of a (1-&gt;4)-alpha-D-glucan to a new position in an acceptor, which may be glucose or a (1-&gt;4)-alpha-D-glucan.</text>
        <dbReference type="EC" id="2.4.1.25"/>
    </reaction>
</comment>
<evidence type="ECO:0000256" key="5">
    <source>
        <dbReference type="ARBA" id="ARBA00022676"/>
    </source>
</evidence>
<gene>
    <name evidence="11" type="ORF">AVDCRST_MAG86-1361</name>
</gene>
<keyword evidence="5 10" id="KW-0328">Glycosyltransferase</keyword>
<keyword evidence="6 10" id="KW-0808">Transferase</keyword>
<accession>A0A6J4V612</accession>
<comment type="similarity">
    <text evidence="2 10">Belongs to the disproportionating enzyme family.</text>
</comment>
<evidence type="ECO:0000256" key="8">
    <source>
        <dbReference type="ARBA" id="ARBA00031423"/>
    </source>
</evidence>